<dbReference type="OrthoDB" id="2922289at2759"/>
<gene>
    <name evidence="1" type="ORF">GJ744_002099</name>
</gene>
<organism evidence="1 2">
    <name type="scientific">Endocarpon pusillum</name>
    <dbReference type="NCBI Taxonomy" id="364733"/>
    <lineage>
        <taxon>Eukaryota</taxon>
        <taxon>Fungi</taxon>
        <taxon>Dikarya</taxon>
        <taxon>Ascomycota</taxon>
        <taxon>Pezizomycotina</taxon>
        <taxon>Eurotiomycetes</taxon>
        <taxon>Chaetothyriomycetidae</taxon>
        <taxon>Verrucariales</taxon>
        <taxon>Verrucariaceae</taxon>
        <taxon>Endocarpon</taxon>
    </lineage>
</organism>
<proteinExistence type="predicted"/>
<evidence type="ECO:0000313" key="2">
    <source>
        <dbReference type="Proteomes" id="UP000606974"/>
    </source>
</evidence>
<dbReference type="EMBL" id="JAACFV010000134">
    <property type="protein sequence ID" value="KAF7504543.1"/>
    <property type="molecule type" value="Genomic_DNA"/>
</dbReference>
<reference evidence="1" key="1">
    <citation type="submission" date="2020-02" db="EMBL/GenBank/DDBJ databases">
        <authorList>
            <person name="Palmer J.M."/>
        </authorList>
    </citation>
    <scope>NUCLEOTIDE SEQUENCE</scope>
    <source>
        <strain evidence="1">EPUS1.4</strain>
        <tissue evidence="1">Thallus</tissue>
    </source>
</reference>
<evidence type="ECO:0000313" key="1">
    <source>
        <dbReference type="EMBL" id="KAF7504543.1"/>
    </source>
</evidence>
<comment type="caution">
    <text evidence="1">The sequence shown here is derived from an EMBL/GenBank/DDBJ whole genome shotgun (WGS) entry which is preliminary data.</text>
</comment>
<dbReference type="Proteomes" id="UP000606974">
    <property type="component" value="Unassembled WGS sequence"/>
</dbReference>
<sequence>MDGLADIGAIWEMIMAIRYHRPPRHRMETLQALDLGSARAGCRRLALETRWLQGRQVFPIQMSLRVKPPLQLFVESFRSGDGTKESDRQERRMASRRLLKSFWDAARDFQRQYLSGIGLSKDEIQMQLASISFDLAPEYLESLEKRNQKKFHPPYGLPGA</sequence>
<keyword evidence="2" id="KW-1185">Reference proteome</keyword>
<accession>A0A8H7A8K6</accession>
<protein>
    <submittedName>
        <fullName evidence="1">Uncharacterized protein</fullName>
    </submittedName>
</protein>
<name>A0A8H7A8K6_9EURO</name>
<dbReference type="AlphaFoldDB" id="A0A8H7A8K6"/>